<dbReference type="EMBL" id="CP063849">
    <property type="protein sequence ID" value="QOY85826.1"/>
    <property type="molecule type" value="Genomic_DNA"/>
</dbReference>
<keyword evidence="4" id="KW-0472">Membrane</keyword>
<dbReference type="KEGG" id="pfer:IRI77_23780"/>
<accession>A0A7S7NLH5</accession>
<keyword evidence="7" id="KW-1185">Reference proteome</keyword>
<dbReference type="InterPro" id="IPR001173">
    <property type="entry name" value="Glyco_trans_2-like"/>
</dbReference>
<dbReference type="PANTHER" id="PTHR43179:SF12">
    <property type="entry name" value="GALACTOFURANOSYLTRANSFERASE GLFT2"/>
    <property type="match status" value="1"/>
</dbReference>
<dbReference type="AlphaFoldDB" id="A0A7S7NLH5"/>
<evidence type="ECO:0000259" key="5">
    <source>
        <dbReference type="Pfam" id="PF00535"/>
    </source>
</evidence>
<keyword evidence="4" id="KW-1133">Transmembrane helix</keyword>
<reference evidence="6 7" key="1">
    <citation type="submission" date="2020-10" db="EMBL/GenBank/DDBJ databases">
        <title>Complete genome sequence of Paludibaculum fermentans P105T, a facultatively anaerobic acidobacterium capable of dissimilatory Fe(III) reduction.</title>
        <authorList>
            <person name="Dedysh S.N."/>
            <person name="Beletsky A.V."/>
            <person name="Kulichevskaya I.S."/>
            <person name="Mardanov A.V."/>
            <person name="Ravin N.V."/>
        </authorList>
    </citation>
    <scope>NUCLEOTIDE SEQUENCE [LARGE SCALE GENOMIC DNA]</scope>
    <source>
        <strain evidence="6 7">P105</strain>
    </source>
</reference>
<dbReference type="CDD" id="cd04186">
    <property type="entry name" value="GT_2_like_c"/>
    <property type="match status" value="1"/>
</dbReference>
<dbReference type="CDD" id="cd03801">
    <property type="entry name" value="GT4_PimA-like"/>
    <property type="match status" value="1"/>
</dbReference>
<dbReference type="Gene3D" id="3.40.50.2000">
    <property type="entry name" value="Glycogen Phosphorylase B"/>
    <property type="match status" value="2"/>
</dbReference>
<evidence type="ECO:0000256" key="3">
    <source>
        <dbReference type="ARBA" id="ARBA00022679"/>
    </source>
</evidence>
<comment type="similarity">
    <text evidence="1">Belongs to the glycosyltransferase 2 family.</text>
</comment>
<sequence>MSALFSRIAWQLPLALLSPLFVLVALPALWLTDLFWKLLGTRRTPQNSRPNVTSASVVIPNWNGKHLLEKYLPSVVTAMSGNPRNEVIVVDNGSMDGSAEYLREHFPTVRCIALPQNLGFGGGSNTGFQSANNDIVVLLNSDMRVDPGFLQPLLDGFTDEKVFAVSCQIFFSDPGKRREETGLTQAWWSEGALRVRHCEDNQVDRPFPCFYGGGGSCAFDRRKFLELGGFDHVMKPFYLEDTDLGYMAWKRGWKVLYQPLSRVWHEHQGTIGKKFSRQYIDNVVNKNFLLFAWKNIHEPVRLAGHFFHAWTGAVLSLFAGDSRERASIGGLTRAFLQLPGAMAARWNARTLATVDDSEAFRRPMGGYFRDRFETVEKNPERLNVLFLSPYAICPPIHGGGVFMYETVRQLGKRTNLHLIVMLDDPKERQAHAAITPTTQSIEFCIRQEGHPKGVGAITPYAVREFYDRDFEWLVHRQIFLKEIDVVQVEYTNMGQYAGPYQHIAWTLFEHDVYFQSIGRTMKSFGPMGQMKAFTEYLRAIRYELGMLPRMDEIQTCTEENTNYLLSFLPELKPRIHHHLRAGIDTSDYEFRPGGRSPKTMLFLGSFRHLPNQAALRWFLNEVMPHVLEREPEAKLKVIGSDPPAGHTIPNFNGSVELVGFVENIRQPLTEYAVFICPILSGSGVRVKLLEAFASGIPTVSTRIGAEGLGGEDGLYCALADDPQEFAARIVQLFDDPEGAAEMARRAREFVVGNRDIGRMTESLEATYRATLAAKNRN</sequence>
<feature type="transmembrane region" description="Helical" evidence="4">
    <location>
        <begin position="12"/>
        <end position="36"/>
    </location>
</feature>
<dbReference type="Pfam" id="PF13692">
    <property type="entry name" value="Glyco_trans_1_4"/>
    <property type="match status" value="1"/>
</dbReference>
<dbReference type="PANTHER" id="PTHR43179">
    <property type="entry name" value="RHAMNOSYLTRANSFERASE WBBL"/>
    <property type="match status" value="1"/>
</dbReference>
<feature type="domain" description="Glycosyltransferase 2-like" evidence="5">
    <location>
        <begin position="56"/>
        <end position="187"/>
    </location>
</feature>
<keyword evidence="4" id="KW-0812">Transmembrane</keyword>
<dbReference type="GO" id="GO:0016757">
    <property type="term" value="F:glycosyltransferase activity"/>
    <property type="evidence" value="ECO:0007669"/>
    <property type="project" value="UniProtKB-KW"/>
</dbReference>
<dbReference type="Pfam" id="PF00535">
    <property type="entry name" value="Glycos_transf_2"/>
    <property type="match status" value="1"/>
</dbReference>
<dbReference type="SUPFAM" id="SSF53448">
    <property type="entry name" value="Nucleotide-diphospho-sugar transferases"/>
    <property type="match status" value="1"/>
</dbReference>
<dbReference type="Proteomes" id="UP000593892">
    <property type="component" value="Chromosome"/>
</dbReference>
<keyword evidence="3 6" id="KW-0808">Transferase</keyword>
<keyword evidence="2" id="KW-0328">Glycosyltransferase</keyword>
<proteinExistence type="inferred from homology"/>
<dbReference type="RefSeq" id="WP_194447496.1">
    <property type="nucleotide sequence ID" value="NZ_CP063849.1"/>
</dbReference>
<organism evidence="6 7">
    <name type="scientific">Paludibaculum fermentans</name>
    <dbReference type="NCBI Taxonomy" id="1473598"/>
    <lineage>
        <taxon>Bacteria</taxon>
        <taxon>Pseudomonadati</taxon>
        <taxon>Acidobacteriota</taxon>
        <taxon>Terriglobia</taxon>
        <taxon>Bryobacterales</taxon>
        <taxon>Bryobacteraceae</taxon>
        <taxon>Paludibaculum</taxon>
    </lineage>
</organism>
<dbReference type="InterPro" id="IPR029044">
    <property type="entry name" value="Nucleotide-diphossugar_trans"/>
</dbReference>
<dbReference type="Gene3D" id="3.90.550.10">
    <property type="entry name" value="Spore Coat Polysaccharide Biosynthesis Protein SpsA, Chain A"/>
    <property type="match status" value="1"/>
</dbReference>
<evidence type="ECO:0000256" key="2">
    <source>
        <dbReference type="ARBA" id="ARBA00022676"/>
    </source>
</evidence>
<dbReference type="SUPFAM" id="SSF53756">
    <property type="entry name" value="UDP-Glycosyltransferase/glycogen phosphorylase"/>
    <property type="match status" value="1"/>
</dbReference>
<gene>
    <name evidence="6" type="ORF">IRI77_23780</name>
</gene>
<protein>
    <submittedName>
        <fullName evidence="6">Glycosyltransferase</fullName>
    </submittedName>
</protein>
<name>A0A7S7NLH5_PALFE</name>
<evidence type="ECO:0000313" key="6">
    <source>
        <dbReference type="EMBL" id="QOY85826.1"/>
    </source>
</evidence>
<evidence type="ECO:0000256" key="4">
    <source>
        <dbReference type="SAM" id="Phobius"/>
    </source>
</evidence>
<evidence type="ECO:0000256" key="1">
    <source>
        <dbReference type="ARBA" id="ARBA00006739"/>
    </source>
</evidence>
<evidence type="ECO:0000313" key="7">
    <source>
        <dbReference type="Proteomes" id="UP000593892"/>
    </source>
</evidence>